<evidence type="ECO:0000313" key="1">
    <source>
        <dbReference type="EMBL" id="KAJ6801977.1"/>
    </source>
</evidence>
<name>A0AAX6ECX8_IRIPA</name>
<comment type="caution">
    <text evidence="1">The sequence shown here is derived from an EMBL/GenBank/DDBJ whole genome shotgun (WGS) entry which is preliminary data.</text>
</comment>
<proteinExistence type="predicted"/>
<sequence>MQIRPGRNCFFSSQVIAPPLEGKTVDHLSWIWKDACSLMQQIQRVTVKDLCTRNLGACSFVQIILGRVICPGKQNKTISAMLRSMSCILLPGAII</sequence>
<reference evidence="1" key="1">
    <citation type="journal article" date="2023" name="GigaByte">
        <title>Genome assembly of the bearded iris, Iris pallida Lam.</title>
        <authorList>
            <person name="Bruccoleri R.E."/>
            <person name="Oakeley E.J."/>
            <person name="Faust A.M.E."/>
            <person name="Altorfer M."/>
            <person name="Dessus-Babus S."/>
            <person name="Burckhardt D."/>
            <person name="Oertli M."/>
            <person name="Naumann U."/>
            <person name="Petersen F."/>
            <person name="Wong J."/>
        </authorList>
    </citation>
    <scope>NUCLEOTIDE SEQUENCE</scope>
    <source>
        <strain evidence="1">GSM-AAB239-AS_SAM_17_03QT</strain>
    </source>
</reference>
<dbReference type="EMBL" id="JANAVB010037420">
    <property type="protein sequence ID" value="KAJ6801977.1"/>
    <property type="molecule type" value="Genomic_DNA"/>
</dbReference>
<keyword evidence="2" id="KW-1185">Reference proteome</keyword>
<reference evidence="1" key="2">
    <citation type="submission" date="2023-04" db="EMBL/GenBank/DDBJ databases">
        <authorList>
            <person name="Bruccoleri R.E."/>
            <person name="Oakeley E.J."/>
            <person name="Faust A.-M."/>
            <person name="Dessus-Babus S."/>
            <person name="Altorfer M."/>
            <person name="Burckhardt D."/>
            <person name="Oertli M."/>
            <person name="Naumann U."/>
            <person name="Petersen F."/>
            <person name="Wong J."/>
        </authorList>
    </citation>
    <scope>NUCLEOTIDE SEQUENCE</scope>
    <source>
        <strain evidence="1">GSM-AAB239-AS_SAM_17_03QT</strain>
        <tissue evidence="1">Leaf</tissue>
    </source>
</reference>
<gene>
    <name evidence="1" type="ORF">M6B38_192900</name>
</gene>
<accession>A0AAX6ECX8</accession>
<organism evidence="1 2">
    <name type="scientific">Iris pallida</name>
    <name type="common">Sweet iris</name>
    <dbReference type="NCBI Taxonomy" id="29817"/>
    <lineage>
        <taxon>Eukaryota</taxon>
        <taxon>Viridiplantae</taxon>
        <taxon>Streptophyta</taxon>
        <taxon>Embryophyta</taxon>
        <taxon>Tracheophyta</taxon>
        <taxon>Spermatophyta</taxon>
        <taxon>Magnoliopsida</taxon>
        <taxon>Liliopsida</taxon>
        <taxon>Asparagales</taxon>
        <taxon>Iridaceae</taxon>
        <taxon>Iridoideae</taxon>
        <taxon>Irideae</taxon>
        <taxon>Iris</taxon>
    </lineage>
</organism>
<evidence type="ECO:0000313" key="2">
    <source>
        <dbReference type="Proteomes" id="UP001140949"/>
    </source>
</evidence>
<dbReference type="Proteomes" id="UP001140949">
    <property type="component" value="Unassembled WGS sequence"/>
</dbReference>
<dbReference type="AlphaFoldDB" id="A0AAX6ECX8"/>
<protein>
    <submittedName>
        <fullName evidence="1">Uncharacterized protein</fullName>
    </submittedName>
</protein>